<accession>A0A6J5RS54</accession>
<dbReference type="InterPro" id="IPR018247">
    <property type="entry name" value="EF_Hand_1_Ca_BS"/>
</dbReference>
<dbReference type="PROSITE" id="PS00018">
    <property type="entry name" value="EF_HAND_1"/>
    <property type="match status" value="1"/>
</dbReference>
<gene>
    <name evidence="1" type="ORF">UFOVP1290_28</name>
</gene>
<sequence length="1332" mass="145833">MTKRNIIASEQNIWYNSQQVDNDDLSLEQDHNDIIQSGIINNHIGSGILPEVLTQNIIFDSILENGLLDGTAIYTQNQPADNNLGNQLELILTDSKATINKTIKVCIIGLDFESQLQYETFYFKCNETQISKRHFAKVLLFLFNDFIGPSTISLNLGGRLIVKEVKPMSLSRCPIMVAQDIEPNLFFRDFFVYSGTITNAIDLIADALPTYNTSTLDIFVSELDNKILLNGDVTTQIGQKFIASTNNIQKIQLLLSVRNSELGQETDLAWNGDLIVSVYPLQSNIECPSDIAPNLAIDFSPSNIPLAQISVNYSTLLTTGTVLDSVPQLVDFVFSNSSLASGNILTIGNYYAFTIKRSGSANKCDILISAGNDRVIDSRITTFTGSLWVDIPEQDLWFRIYTDSAKVSDGQSYEAGHGIIIPKTNIDSNTQLTIDYSMENLQFTGNEVYRAVVAADVKETNQVPDQRTGEPVYSRKEFVPNIKLLNTIDITNLESTSEPLLIGAIADKNRKYFNAISSTINSSLHSATIVNDEIFIRIIDDATDLVRYDTSVNSLVINLLNGDLAGAQIIPNLSNSTTNYRIASATLLSNLVGDVNGDGIIDSDDLDLLSSYYGYNLNTGLPESSLIVQVSGFTSFTNGYKTYINKFEDNTGINFQIVDPITTAVIASGSDGVLVADPNNNRLANFTSSSILFNTIIGLSSYKLVISDASPSGNCGGFDIISLDSINDTLTIRKVFLDSDVMMQMLRSDIDGDFSITTDDGYLLESYIDRLTLNISHDNTFPGPTTNPFTKIGTRFNVIRLKLEKFIDRSDDYISSNIDRSTLIHPIQDIFLNDGYYDTHNYYSAPVAFSIRKQLTWDESLIVSNSDSKLVPSVFTSLNGFSNIDCNIDGVNVNLYGSKPTFDKGRIDVFVPDNLIIGDGGQLHRPDGNFYKVDFEVGTIVLEIPNGLFGSEKTINVLDDFIADYTGDGRTRLGFPSMKFADCSLVSADALANDQIRLSVAVQSFSPNTNGISEDGYSGAIVDGKIGVSIDYQTGLLTLNFTNLYQDTLLSTLSTKIQVHVYLKKGGFNNKPLFVDSVKVQNMLNLISVFSGIEGGPSALVNIEADVSGILPIIHGGTGLNDVGVIGTVLTSTGSGLNYQFMYDLPEIISFNDGSSSSLNRIVKTDGYGKLDPSLMYKNPVYIYGVSGNQTHNTNTPSSVGAFSFRFDKYILEGLDSIKLEVILQTNNGGDAANVALYDITNTAYIPLDGVTQELTTLSITPVLLISSDIKILMLEGATDFIYEIHIYDTSNVGIAICKMARLVMTYNNPATMPTRAHSSNFVPYLASPTPI</sequence>
<proteinExistence type="predicted"/>
<protein>
    <recommendedName>
        <fullName evidence="2">Dockerin domain-containing protein</fullName>
    </recommendedName>
</protein>
<reference evidence="1" key="1">
    <citation type="submission" date="2020-05" db="EMBL/GenBank/DDBJ databases">
        <authorList>
            <person name="Chiriac C."/>
            <person name="Salcher M."/>
            <person name="Ghai R."/>
            <person name="Kavagutti S V."/>
        </authorList>
    </citation>
    <scope>NUCLEOTIDE SEQUENCE</scope>
</reference>
<organism evidence="1">
    <name type="scientific">uncultured Caudovirales phage</name>
    <dbReference type="NCBI Taxonomy" id="2100421"/>
    <lineage>
        <taxon>Viruses</taxon>
        <taxon>Duplodnaviria</taxon>
        <taxon>Heunggongvirae</taxon>
        <taxon>Uroviricota</taxon>
        <taxon>Caudoviricetes</taxon>
        <taxon>Peduoviridae</taxon>
        <taxon>Maltschvirus</taxon>
        <taxon>Maltschvirus maltsch</taxon>
    </lineage>
</organism>
<evidence type="ECO:0000313" key="1">
    <source>
        <dbReference type="EMBL" id="CAB4196508.1"/>
    </source>
</evidence>
<dbReference type="EMBL" id="LR797252">
    <property type="protein sequence ID" value="CAB4196508.1"/>
    <property type="molecule type" value="Genomic_DNA"/>
</dbReference>
<name>A0A6J5RS54_9CAUD</name>
<evidence type="ECO:0008006" key="2">
    <source>
        <dbReference type="Google" id="ProtNLM"/>
    </source>
</evidence>